<dbReference type="OrthoDB" id="6512700at2759"/>
<evidence type="ECO:0000313" key="4">
    <source>
        <dbReference type="EMBL" id="CAH1979382.1"/>
    </source>
</evidence>
<feature type="domain" description="DDE Tnp4" evidence="3">
    <location>
        <begin position="75"/>
        <end position="163"/>
    </location>
</feature>
<accession>A0A9P0PG74</accession>
<evidence type="ECO:0000256" key="2">
    <source>
        <dbReference type="ARBA" id="ARBA00022723"/>
    </source>
</evidence>
<reference evidence="4" key="1">
    <citation type="submission" date="2022-03" db="EMBL/GenBank/DDBJ databases">
        <authorList>
            <person name="Sayadi A."/>
        </authorList>
    </citation>
    <scope>NUCLEOTIDE SEQUENCE</scope>
</reference>
<dbReference type="EMBL" id="CAKOFQ010006878">
    <property type="protein sequence ID" value="CAH1979382.1"/>
    <property type="molecule type" value="Genomic_DNA"/>
</dbReference>
<proteinExistence type="predicted"/>
<dbReference type="GO" id="GO:0046872">
    <property type="term" value="F:metal ion binding"/>
    <property type="evidence" value="ECO:0007669"/>
    <property type="project" value="UniProtKB-KW"/>
</dbReference>
<dbReference type="InterPro" id="IPR027806">
    <property type="entry name" value="HARBI1_dom"/>
</dbReference>
<comment type="caution">
    <text evidence="4">The sequence shown here is derived from an EMBL/GenBank/DDBJ whole genome shotgun (WGS) entry which is preliminary data.</text>
</comment>
<evidence type="ECO:0000313" key="5">
    <source>
        <dbReference type="Proteomes" id="UP001152888"/>
    </source>
</evidence>
<dbReference type="Pfam" id="PF13359">
    <property type="entry name" value="DDE_Tnp_4"/>
    <property type="match status" value="1"/>
</dbReference>
<dbReference type="Proteomes" id="UP001152888">
    <property type="component" value="Unassembled WGS sequence"/>
</dbReference>
<organism evidence="4 5">
    <name type="scientific">Acanthoscelides obtectus</name>
    <name type="common">Bean weevil</name>
    <name type="synonym">Bruchus obtectus</name>
    <dbReference type="NCBI Taxonomy" id="200917"/>
    <lineage>
        <taxon>Eukaryota</taxon>
        <taxon>Metazoa</taxon>
        <taxon>Ecdysozoa</taxon>
        <taxon>Arthropoda</taxon>
        <taxon>Hexapoda</taxon>
        <taxon>Insecta</taxon>
        <taxon>Pterygota</taxon>
        <taxon>Neoptera</taxon>
        <taxon>Endopterygota</taxon>
        <taxon>Coleoptera</taxon>
        <taxon>Polyphaga</taxon>
        <taxon>Cucujiformia</taxon>
        <taxon>Chrysomeloidea</taxon>
        <taxon>Chrysomelidae</taxon>
        <taxon>Bruchinae</taxon>
        <taxon>Bruchini</taxon>
        <taxon>Acanthoscelides</taxon>
    </lineage>
</organism>
<evidence type="ECO:0000256" key="1">
    <source>
        <dbReference type="ARBA" id="ARBA00001968"/>
    </source>
</evidence>
<evidence type="ECO:0000259" key="3">
    <source>
        <dbReference type="Pfam" id="PF13359"/>
    </source>
</evidence>
<comment type="cofactor">
    <cofactor evidence="1">
        <name>a divalent metal cation</name>
        <dbReference type="ChEBI" id="CHEBI:60240"/>
    </cofactor>
</comment>
<keyword evidence="2" id="KW-0479">Metal-binding</keyword>
<name>A0A9P0PG74_ACAOB</name>
<dbReference type="AlphaFoldDB" id="A0A9P0PG74"/>
<gene>
    <name evidence="4" type="ORF">ACAOBT_LOCUS13412</name>
</gene>
<protein>
    <recommendedName>
        <fullName evidence="3">DDE Tnp4 domain-containing protein</fullName>
    </recommendedName>
</protein>
<sequence>MLRDTLRHVIKNHGKNLYRISNGVRTHGNNCLTPQQQLSLALRNGSFLTVAGHFAGISKSTASKTVRRFLKVLTSKRNSYIFGNSQLCRQFESGHFGNSLLAGDKGYTIKRHLMTPLNTTTSPAEELYNESIIRSRNAIERSYGVWKRRFLCLAMGLRVHLDTASQSSSRYSSSSYSRNSSAT</sequence>
<keyword evidence="5" id="KW-1185">Reference proteome</keyword>